<comment type="caution">
    <text evidence="1">The sequence shown here is derived from an EMBL/GenBank/DDBJ whole genome shotgun (WGS) entry which is preliminary data.</text>
</comment>
<gene>
    <name evidence="1" type="ORF">IAA19_04595</name>
</gene>
<evidence type="ECO:0008006" key="3">
    <source>
        <dbReference type="Google" id="ProtNLM"/>
    </source>
</evidence>
<dbReference type="Proteomes" id="UP000824062">
    <property type="component" value="Unassembled WGS sequence"/>
</dbReference>
<evidence type="ECO:0000313" key="1">
    <source>
        <dbReference type="EMBL" id="HIZ46280.1"/>
    </source>
</evidence>
<organism evidence="1 2">
    <name type="scientific">Candidatus Olsenella pullistercoris</name>
    <dbReference type="NCBI Taxonomy" id="2838712"/>
    <lineage>
        <taxon>Bacteria</taxon>
        <taxon>Bacillati</taxon>
        <taxon>Actinomycetota</taxon>
        <taxon>Coriobacteriia</taxon>
        <taxon>Coriobacteriales</taxon>
        <taxon>Atopobiaceae</taxon>
        <taxon>Olsenella</taxon>
    </lineage>
</organism>
<evidence type="ECO:0000313" key="2">
    <source>
        <dbReference type="Proteomes" id="UP000824062"/>
    </source>
</evidence>
<accession>A0A9D2JDE3</accession>
<sequence>MSETDDSREHGRLGRLFAALVGTEGEVAEKPLGQTDDAHRPFDLDDLARSLAAASDPAGALRSFAAGVRERSELAGSGATEAPGGLELYLAERLLEAGVLESDGAALPSMRVVRPRTSDLFYLRVDDDELPWLSKVRLLRVEAALNGALIASRVLPDGGAGSTLEEVVRCEQRACRSIVAQAPRAAARREGPALGEWDVREAISFGIETFQLPYRLTARFRANVRAGVAAFEVDLVPPRAWASTVFVDGLGIVGATPEMRWRAATDYNLRMGVLLAAYALAAAPRLSAVWVAGVVDTASSHACYYSACLTRRLLEDVDLEGSFDPVELMRAAGATIDEHSRELGAVRQDFSLDDELFCPAWRFEPVELSGRSLLPQAAEALGCQEARGLSADEARARRAAADELVRELGDSTEGNVRALLSLARRSGEGDVRDAALRCVRSLIDGSLADDPLEIVGSLVLGDELTRGAALAHERMLARDAEGAERAALDAIASAGENAYLDDGKRTWRSFGDHADRALYNRLLAREGEVCSLAPNALLEAHLVASAAELAQERLEGALAHARRARELAPLSAQASLSLASCLEATGDLAAAADELARLLSVAHDPETIALAYLRMAQVQWQGGRVLAAQACYQRACQGVGATLVVAGLAVIALIGRVGDAATASLSPEQAESALRGAGIPVAPTEDVVRALAEAARAATDAELFPVARDATRALCSLVRDDVTFGVLRSLEGEPDR</sequence>
<dbReference type="Gene3D" id="1.25.40.10">
    <property type="entry name" value="Tetratricopeptide repeat domain"/>
    <property type="match status" value="1"/>
</dbReference>
<proteinExistence type="predicted"/>
<dbReference type="EMBL" id="DXBM01000039">
    <property type="protein sequence ID" value="HIZ46280.1"/>
    <property type="molecule type" value="Genomic_DNA"/>
</dbReference>
<reference evidence="1" key="1">
    <citation type="journal article" date="2021" name="PeerJ">
        <title>Extensive microbial diversity within the chicken gut microbiome revealed by metagenomics and culture.</title>
        <authorList>
            <person name="Gilroy R."/>
            <person name="Ravi A."/>
            <person name="Getino M."/>
            <person name="Pursley I."/>
            <person name="Horton D.L."/>
            <person name="Alikhan N.F."/>
            <person name="Baker D."/>
            <person name="Gharbi K."/>
            <person name="Hall N."/>
            <person name="Watson M."/>
            <person name="Adriaenssens E.M."/>
            <person name="Foster-Nyarko E."/>
            <person name="Jarju S."/>
            <person name="Secka A."/>
            <person name="Antonio M."/>
            <person name="Oren A."/>
            <person name="Chaudhuri R.R."/>
            <person name="La Ragione R."/>
            <person name="Hildebrand F."/>
            <person name="Pallen M.J."/>
        </authorList>
    </citation>
    <scope>NUCLEOTIDE SEQUENCE</scope>
    <source>
        <strain evidence="1">ChiHjej12B11-14209</strain>
    </source>
</reference>
<dbReference type="SUPFAM" id="SSF48452">
    <property type="entry name" value="TPR-like"/>
    <property type="match status" value="1"/>
</dbReference>
<dbReference type="InterPro" id="IPR011990">
    <property type="entry name" value="TPR-like_helical_dom_sf"/>
</dbReference>
<dbReference type="AlphaFoldDB" id="A0A9D2JDE3"/>
<protein>
    <recommendedName>
        <fullName evidence="3">Tetratricopeptide repeat protein</fullName>
    </recommendedName>
</protein>
<reference evidence="1" key="2">
    <citation type="submission" date="2021-04" db="EMBL/GenBank/DDBJ databases">
        <authorList>
            <person name="Gilroy R."/>
        </authorList>
    </citation>
    <scope>NUCLEOTIDE SEQUENCE</scope>
    <source>
        <strain evidence="1">ChiHjej12B11-14209</strain>
    </source>
</reference>
<name>A0A9D2JDE3_9ACTN</name>